<keyword evidence="6 15" id="KW-0436">Ligase</keyword>
<dbReference type="InterPro" id="IPR001412">
    <property type="entry name" value="aa-tRNA-synth_I_CS"/>
</dbReference>
<dbReference type="SUPFAM" id="SSF57770">
    <property type="entry name" value="Methionyl-tRNA synthetase (MetRS), Zn-domain"/>
    <property type="match status" value="1"/>
</dbReference>
<evidence type="ECO:0000256" key="15">
    <source>
        <dbReference type="RuleBase" id="RU363039"/>
    </source>
</evidence>
<dbReference type="CDD" id="cd02799">
    <property type="entry name" value="tRNA_bind_EMAP-II_like"/>
    <property type="match status" value="1"/>
</dbReference>
<dbReference type="InterPro" id="IPR041872">
    <property type="entry name" value="Anticodon_Met"/>
</dbReference>
<name>A0A8S1JCC8_9CHLO</name>
<dbReference type="InterPro" id="IPR009080">
    <property type="entry name" value="tRNAsynth_Ia_anticodon-bd"/>
</dbReference>
<dbReference type="PANTHER" id="PTHR45765">
    <property type="entry name" value="METHIONINE--TRNA LIGASE"/>
    <property type="match status" value="1"/>
</dbReference>
<dbReference type="GO" id="GO:0048608">
    <property type="term" value="P:reproductive structure development"/>
    <property type="evidence" value="ECO:0007669"/>
    <property type="project" value="UniProtKB-ARBA"/>
</dbReference>
<dbReference type="GO" id="GO:0006431">
    <property type="term" value="P:methionyl-tRNA aminoacylation"/>
    <property type="evidence" value="ECO:0007669"/>
    <property type="project" value="InterPro"/>
</dbReference>
<reference evidence="18" key="1">
    <citation type="submission" date="2020-12" db="EMBL/GenBank/DDBJ databases">
        <authorList>
            <person name="Iha C."/>
        </authorList>
    </citation>
    <scope>NUCLEOTIDE SEQUENCE</scope>
</reference>
<dbReference type="Pfam" id="PF19303">
    <property type="entry name" value="Anticodon_3"/>
    <property type="match status" value="1"/>
</dbReference>
<keyword evidence="8 15" id="KW-0067">ATP-binding</keyword>
<dbReference type="InterPro" id="IPR014729">
    <property type="entry name" value="Rossmann-like_a/b/a_fold"/>
</dbReference>
<evidence type="ECO:0000256" key="9">
    <source>
        <dbReference type="ARBA" id="ARBA00022884"/>
    </source>
</evidence>
<dbReference type="Pfam" id="PF09334">
    <property type="entry name" value="tRNA-synt_1g"/>
    <property type="match status" value="1"/>
</dbReference>
<protein>
    <recommendedName>
        <fullName evidence="3">methionine--tRNA ligase</fullName>
        <ecNumber evidence="3">6.1.1.10</ecNumber>
    </recommendedName>
    <alternativeName>
        <fullName evidence="12">Methionyl-tRNA synthetase</fullName>
    </alternativeName>
</protein>
<dbReference type="Gene3D" id="2.40.50.140">
    <property type="entry name" value="Nucleic acid-binding proteins"/>
    <property type="match status" value="1"/>
</dbReference>
<feature type="region of interest" description="Disordered" evidence="16">
    <location>
        <begin position="762"/>
        <end position="845"/>
    </location>
</feature>
<evidence type="ECO:0000256" key="16">
    <source>
        <dbReference type="SAM" id="MobiDB-lite"/>
    </source>
</evidence>
<feature type="compositionally biased region" description="Basic and acidic residues" evidence="16">
    <location>
        <begin position="832"/>
        <end position="845"/>
    </location>
</feature>
<dbReference type="InterPro" id="IPR014758">
    <property type="entry name" value="Met-tRNA_synth"/>
</dbReference>
<dbReference type="GO" id="GO:0000049">
    <property type="term" value="F:tRNA binding"/>
    <property type="evidence" value="ECO:0007669"/>
    <property type="project" value="UniProtKB-UniRule"/>
</dbReference>
<comment type="caution">
    <text evidence="18">The sequence shown here is derived from an EMBL/GenBank/DDBJ whole genome shotgun (WGS) entry which is preliminary data.</text>
</comment>
<dbReference type="InterPro" id="IPR015413">
    <property type="entry name" value="Methionyl/Leucyl_tRNA_Synth"/>
</dbReference>
<dbReference type="Pfam" id="PF00043">
    <property type="entry name" value="GST_C"/>
    <property type="match status" value="1"/>
</dbReference>
<dbReference type="AlphaFoldDB" id="A0A8S1JCC8"/>
<dbReference type="NCBIfam" id="NF001100">
    <property type="entry name" value="PRK00133.1"/>
    <property type="match status" value="1"/>
</dbReference>
<dbReference type="Proteomes" id="UP000708148">
    <property type="component" value="Unassembled WGS sequence"/>
</dbReference>
<dbReference type="GO" id="GO:0017101">
    <property type="term" value="C:aminoacyl-tRNA synthetase multienzyme complex"/>
    <property type="evidence" value="ECO:0007669"/>
    <property type="project" value="TreeGrafter"/>
</dbReference>
<evidence type="ECO:0000256" key="12">
    <source>
        <dbReference type="ARBA" id="ARBA00030904"/>
    </source>
</evidence>
<evidence type="ECO:0000256" key="8">
    <source>
        <dbReference type="ARBA" id="ARBA00022840"/>
    </source>
</evidence>
<keyword evidence="5 14" id="KW-0820">tRNA-binding</keyword>
<keyword evidence="11 15" id="KW-0030">Aminoacyl-tRNA synthetase</keyword>
<dbReference type="Gene3D" id="3.40.50.620">
    <property type="entry name" value="HUPs"/>
    <property type="match status" value="1"/>
</dbReference>
<dbReference type="CDD" id="cd00814">
    <property type="entry name" value="MetRS_core"/>
    <property type="match status" value="1"/>
</dbReference>
<dbReference type="GO" id="GO:0005524">
    <property type="term" value="F:ATP binding"/>
    <property type="evidence" value="ECO:0007669"/>
    <property type="project" value="UniProtKB-KW"/>
</dbReference>
<evidence type="ECO:0000256" key="10">
    <source>
        <dbReference type="ARBA" id="ARBA00022917"/>
    </source>
</evidence>
<dbReference type="EC" id="6.1.1.10" evidence="3"/>
<dbReference type="InterPro" id="IPR002547">
    <property type="entry name" value="tRNA-bd_dom"/>
</dbReference>
<gene>
    <name evidence="18" type="ORF">OSTQU699_LOCUS9186</name>
</gene>
<comment type="catalytic activity">
    <reaction evidence="13">
        <text>tRNA(Met) + L-methionine + ATP = L-methionyl-tRNA(Met) + AMP + diphosphate</text>
        <dbReference type="Rhea" id="RHEA:13481"/>
        <dbReference type="Rhea" id="RHEA-COMP:9667"/>
        <dbReference type="Rhea" id="RHEA-COMP:9698"/>
        <dbReference type="ChEBI" id="CHEBI:30616"/>
        <dbReference type="ChEBI" id="CHEBI:33019"/>
        <dbReference type="ChEBI" id="CHEBI:57844"/>
        <dbReference type="ChEBI" id="CHEBI:78442"/>
        <dbReference type="ChEBI" id="CHEBI:78530"/>
        <dbReference type="ChEBI" id="CHEBI:456215"/>
        <dbReference type="EC" id="6.1.1.10"/>
    </reaction>
</comment>
<evidence type="ECO:0000259" key="17">
    <source>
        <dbReference type="PROSITE" id="PS50886"/>
    </source>
</evidence>
<dbReference type="PROSITE" id="PS00178">
    <property type="entry name" value="AA_TRNA_LIGASE_I"/>
    <property type="match status" value="1"/>
</dbReference>
<evidence type="ECO:0000256" key="14">
    <source>
        <dbReference type="PROSITE-ProRule" id="PRU00209"/>
    </source>
</evidence>
<keyword evidence="9 14" id="KW-0694">RNA-binding</keyword>
<feature type="domain" description="TRNA-binding" evidence="17">
    <location>
        <begin position="847"/>
        <end position="950"/>
    </location>
</feature>
<evidence type="ECO:0000256" key="11">
    <source>
        <dbReference type="ARBA" id="ARBA00023146"/>
    </source>
</evidence>
<dbReference type="HAMAP" id="MF_00098">
    <property type="entry name" value="Met_tRNA_synth_type1"/>
    <property type="match status" value="1"/>
</dbReference>
<sequence length="1009" mass="111520">MAVLSTRRGDPQSAKALVASAAAGRDIQLEFWSGPSQLRDVFSCSAKRQLVVDGEALTDANAIAEFLGGSALLPADHEFSIREWIEWEERQLRKAIYKHNRDGLAQLLDVVCMAVQGKSHIVGEQLTLADVVLFCTLLPVMDSGCVKEPLKEYLSGLEKLAAFQAAGKRILDGCPATTFAQVVEEDIATRAASSPKVPIPGQRNILITSALPYVNNVPHLGNIIGCVLSADVYARYCRARGYNAIYICGTDEYGTATETKAYEEGMTCQEVCDKYHAIHKEIYEWFDCSFDKFGRTPTRFQTEIAQDIFKSLKDNGQLIEQEMQQLFSVPLQKFLADRFVAGTCPKCGYEDARGDQCDKCSNLLNPIELIDPKCKLTGTTPIVKKTRHIFLDLPQLSDKLGKYIDKTAKEGDWSNNCLQVTNAWMRDGLKLRCITRDLKWGTPVPMDGYRDKVFYVWFDAPIGYISITADYTPDWEKWWKNPDEVELVQFMGKDNVPFHTVIFPATLIGTQQNWTMMKSISVTEYLNYENGKFSKTHGVGVFGNDARECGIPVEVWRYYLLANRPEQQDTAFVWSNLVAHNNNELLKNLGNFINRALKFVEKFFDRTIPGSTDEGQEVVSALGSELSAKVKEYLQKMEKIQMRAGLFLAMEVSAVGNKFLQDNKPWEIVEKDPERCKTLVTTGAGVAKLLAALFQPFMPSLTRRILQQLNVGWDATSLRDCDLELVSTPDKLLEAGHKINEPAPLFSKITDEAAEEFRARFSGSKNAPATSAGSNPANANGKKGKQRAKAQQKNAGASSSKESKAPGDETADGAAVAAAAGGKGKKEKKKGRGEGRAAPAKEEKPVDVSRINLRVGFINKAWQHPDADSLYVEEIDLGEEAPRQVCSGLVKFIPEEQMQKRRVVVVANLKPVTMRGIKSHAMILCATSPDGEKVELLEPPEGVPVGERVFCEGYSGEPDDVLNPKKKVFEAVQPDFATNGDRVACYNGTPFMTSKGPCTVATIVGGSIK</sequence>
<evidence type="ECO:0000313" key="18">
    <source>
        <dbReference type="EMBL" id="CAD7703829.1"/>
    </source>
</evidence>
<dbReference type="CDD" id="cd07957">
    <property type="entry name" value="Anticodon_Ia_Met"/>
    <property type="match status" value="1"/>
</dbReference>
<dbReference type="FunFam" id="2.40.50.140:FF:000047">
    <property type="entry name" value="tyrosine--tRNA ligase, cytoplasmic isoform X2"/>
    <property type="match status" value="1"/>
</dbReference>
<dbReference type="OrthoDB" id="5844513at2759"/>
<proteinExistence type="inferred from homology"/>
<dbReference type="InterPro" id="IPR029038">
    <property type="entry name" value="MetRS_Zn"/>
</dbReference>
<evidence type="ECO:0000256" key="3">
    <source>
        <dbReference type="ARBA" id="ARBA00012838"/>
    </source>
</evidence>
<dbReference type="InterPro" id="IPR023458">
    <property type="entry name" value="Met-tRNA_ligase_1"/>
</dbReference>
<dbReference type="Gene3D" id="2.20.28.20">
    <property type="entry name" value="Methionyl-tRNA synthetase, Zn-domain"/>
    <property type="match status" value="1"/>
</dbReference>
<dbReference type="GO" id="GO:0005829">
    <property type="term" value="C:cytosol"/>
    <property type="evidence" value="ECO:0007669"/>
    <property type="project" value="TreeGrafter"/>
</dbReference>
<evidence type="ECO:0000256" key="4">
    <source>
        <dbReference type="ARBA" id="ARBA00022490"/>
    </source>
</evidence>
<dbReference type="SUPFAM" id="SSF47323">
    <property type="entry name" value="Anticodon-binding domain of a subclass of class I aminoacyl-tRNA synthetases"/>
    <property type="match status" value="1"/>
</dbReference>
<evidence type="ECO:0000256" key="13">
    <source>
        <dbReference type="ARBA" id="ARBA00047364"/>
    </source>
</evidence>
<dbReference type="SUPFAM" id="SSF52374">
    <property type="entry name" value="Nucleotidylyl transferase"/>
    <property type="match status" value="1"/>
</dbReference>
<accession>A0A8S1JCC8</accession>
<keyword evidence="10 15" id="KW-0648">Protein biosynthesis</keyword>
<dbReference type="SUPFAM" id="SSF50249">
    <property type="entry name" value="Nucleic acid-binding proteins"/>
    <property type="match status" value="1"/>
</dbReference>
<keyword evidence="19" id="KW-1185">Reference proteome</keyword>
<organism evidence="18 19">
    <name type="scientific">Ostreobium quekettii</name>
    <dbReference type="NCBI Taxonomy" id="121088"/>
    <lineage>
        <taxon>Eukaryota</taxon>
        <taxon>Viridiplantae</taxon>
        <taxon>Chlorophyta</taxon>
        <taxon>core chlorophytes</taxon>
        <taxon>Ulvophyceae</taxon>
        <taxon>TCBD clade</taxon>
        <taxon>Bryopsidales</taxon>
        <taxon>Ostreobineae</taxon>
        <taxon>Ostreobiaceae</taxon>
        <taxon>Ostreobium</taxon>
    </lineage>
</organism>
<comment type="similarity">
    <text evidence="2 15">Belongs to the class-I aminoacyl-tRNA synthetase family.</text>
</comment>
<evidence type="ECO:0000256" key="5">
    <source>
        <dbReference type="ARBA" id="ARBA00022555"/>
    </source>
</evidence>
<dbReference type="Gene3D" id="1.20.1050.10">
    <property type="match status" value="1"/>
</dbReference>
<dbReference type="FunFam" id="2.20.28.20:FF:000001">
    <property type="entry name" value="Methionine--tRNA ligase"/>
    <property type="match status" value="1"/>
</dbReference>
<keyword evidence="7 15" id="KW-0547">Nucleotide-binding</keyword>
<evidence type="ECO:0000313" key="19">
    <source>
        <dbReference type="Proteomes" id="UP000708148"/>
    </source>
</evidence>
<dbReference type="SUPFAM" id="SSF47616">
    <property type="entry name" value="GST C-terminal domain-like"/>
    <property type="match status" value="1"/>
</dbReference>
<evidence type="ECO:0000256" key="7">
    <source>
        <dbReference type="ARBA" id="ARBA00022741"/>
    </source>
</evidence>
<dbReference type="InterPro" id="IPR012340">
    <property type="entry name" value="NA-bd_OB-fold"/>
</dbReference>
<dbReference type="PRINTS" id="PR01041">
    <property type="entry name" value="TRNASYNTHMET"/>
</dbReference>
<dbReference type="InterPro" id="IPR004046">
    <property type="entry name" value="GST_C"/>
</dbReference>
<dbReference type="Pfam" id="PF01588">
    <property type="entry name" value="tRNA_bind"/>
    <property type="match status" value="1"/>
</dbReference>
<dbReference type="InterPro" id="IPR033911">
    <property type="entry name" value="MetRS_core"/>
</dbReference>
<feature type="compositionally biased region" description="Polar residues" evidence="16">
    <location>
        <begin position="763"/>
        <end position="776"/>
    </location>
</feature>
<dbReference type="GO" id="GO:0004825">
    <property type="term" value="F:methionine-tRNA ligase activity"/>
    <property type="evidence" value="ECO:0007669"/>
    <property type="project" value="UniProtKB-EC"/>
</dbReference>
<dbReference type="GO" id="GO:0009791">
    <property type="term" value="P:post-embryonic development"/>
    <property type="evidence" value="ECO:0007669"/>
    <property type="project" value="UniProtKB-ARBA"/>
</dbReference>
<dbReference type="PANTHER" id="PTHR45765:SF1">
    <property type="entry name" value="METHIONINE--TRNA LIGASE, CYTOPLASMIC"/>
    <property type="match status" value="1"/>
</dbReference>
<dbReference type="Gene3D" id="1.10.730.10">
    <property type="entry name" value="Isoleucyl-tRNA Synthetase, Domain 1"/>
    <property type="match status" value="1"/>
</dbReference>
<keyword evidence="4" id="KW-0963">Cytoplasm</keyword>
<dbReference type="InterPro" id="IPR036282">
    <property type="entry name" value="Glutathione-S-Trfase_C_sf"/>
</dbReference>
<evidence type="ECO:0000256" key="6">
    <source>
        <dbReference type="ARBA" id="ARBA00022598"/>
    </source>
</evidence>
<dbReference type="NCBIfam" id="TIGR00398">
    <property type="entry name" value="metG"/>
    <property type="match status" value="1"/>
</dbReference>
<evidence type="ECO:0000256" key="1">
    <source>
        <dbReference type="ARBA" id="ARBA00004496"/>
    </source>
</evidence>
<dbReference type="PROSITE" id="PS50886">
    <property type="entry name" value="TRBD"/>
    <property type="match status" value="1"/>
</dbReference>
<dbReference type="EMBL" id="CAJHUC010002446">
    <property type="protein sequence ID" value="CAD7703829.1"/>
    <property type="molecule type" value="Genomic_DNA"/>
</dbReference>
<comment type="subcellular location">
    <subcellularLocation>
        <location evidence="1">Cytoplasm</location>
    </subcellularLocation>
</comment>
<evidence type="ECO:0000256" key="2">
    <source>
        <dbReference type="ARBA" id="ARBA00005594"/>
    </source>
</evidence>